<dbReference type="RefSeq" id="XP_007679774.1">
    <property type="nucleotide sequence ID" value="XM_007681584.1"/>
</dbReference>
<evidence type="ECO:0000313" key="2">
    <source>
        <dbReference type="Proteomes" id="UP000011761"/>
    </source>
</evidence>
<dbReference type="KEGG" id="bcom:BAUCODRAFT_37518"/>
<protein>
    <submittedName>
        <fullName evidence="1">Uncharacterized protein</fullName>
    </submittedName>
</protein>
<dbReference type="Proteomes" id="UP000011761">
    <property type="component" value="Unassembled WGS sequence"/>
</dbReference>
<dbReference type="GeneID" id="19113262"/>
<keyword evidence="2" id="KW-1185">Reference proteome</keyword>
<evidence type="ECO:0000313" key="1">
    <source>
        <dbReference type="EMBL" id="EMC92623.1"/>
    </source>
</evidence>
<gene>
    <name evidence="1" type="ORF">BAUCODRAFT_37518</name>
</gene>
<dbReference type="HOGENOM" id="CLU_1602382_0_0_1"/>
<accession>M2MMJ6</accession>
<name>M2MMJ6_BAUPA</name>
<reference evidence="1 2" key="1">
    <citation type="journal article" date="2012" name="PLoS Pathog.">
        <title>Diverse lifestyles and strategies of plant pathogenesis encoded in the genomes of eighteen Dothideomycetes fungi.</title>
        <authorList>
            <person name="Ohm R.A."/>
            <person name="Feau N."/>
            <person name="Henrissat B."/>
            <person name="Schoch C.L."/>
            <person name="Horwitz B.A."/>
            <person name="Barry K.W."/>
            <person name="Condon B.J."/>
            <person name="Copeland A.C."/>
            <person name="Dhillon B."/>
            <person name="Glaser F."/>
            <person name="Hesse C.N."/>
            <person name="Kosti I."/>
            <person name="LaButti K."/>
            <person name="Lindquist E.A."/>
            <person name="Lucas S."/>
            <person name="Salamov A.A."/>
            <person name="Bradshaw R.E."/>
            <person name="Ciuffetti L."/>
            <person name="Hamelin R.C."/>
            <person name="Kema G.H.J."/>
            <person name="Lawrence C."/>
            <person name="Scott J.A."/>
            <person name="Spatafora J.W."/>
            <person name="Turgeon B.G."/>
            <person name="de Wit P.J.G.M."/>
            <person name="Zhong S."/>
            <person name="Goodwin S.B."/>
            <person name="Grigoriev I.V."/>
        </authorList>
    </citation>
    <scope>NUCLEOTIDE SEQUENCE [LARGE SCALE GENOMIC DNA]</scope>
    <source>
        <strain evidence="1 2">UAMH 10762</strain>
    </source>
</reference>
<sequence length="166" mass="17784">MCGNQGGRPLLVHVADDVQPQLPALPGRLPIETGPTDCDVPDAVELESVVLPRGSRDIMSIGCEAHRAVSQAPAWIAGAKGNPAVLFVSRAKPMSSCQRREATGRVLKVRPLALTRWGDGMNAGDLERRTPAAASLGENSCECYGSRYSRCRLTAVHSAFWAVIHQ</sequence>
<organism evidence="1 2">
    <name type="scientific">Baudoinia panamericana (strain UAMH 10762)</name>
    <name type="common">Angels' share fungus</name>
    <name type="synonym">Baudoinia compniacensis (strain UAMH 10762)</name>
    <dbReference type="NCBI Taxonomy" id="717646"/>
    <lineage>
        <taxon>Eukaryota</taxon>
        <taxon>Fungi</taxon>
        <taxon>Dikarya</taxon>
        <taxon>Ascomycota</taxon>
        <taxon>Pezizomycotina</taxon>
        <taxon>Dothideomycetes</taxon>
        <taxon>Dothideomycetidae</taxon>
        <taxon>Mycosphaerellales</taxon>
        <taxon>Teratosphaeriaceae</taxon>
        <taxon>Baudoinia</taxon>
    </lineage>
</organism>
<proteinExistence type="predicted"/>
<dbReference type="AlphaFoldDB" id="M2MMJ6"/>
<dbReference type="EMBL" id="KB445561">
    <property type="protein sequence ID" value="EMC92623.1"/>
    <property type="molecule type" value="Genomic_DNA"/>
</dbReference>